<keyword evidence="3" id="KW-0808">Transferase</keyword>
<evidence type="ECO:0000313" key="14">
    <source>
        <dbReference type="Proteomes" id="UP001642483"/>
    </source>
</evidence>
<sequence length="361" mass="41766">MESKMETNDESEYEVVEDFDQLRLETNIKERVVYDEDDYLYCDDCEERWVGDCPTHGPYLQVFNSLVNWGLPNRALGTCPPGISIGPSRIRPGGDGAWADTDFPKNTVFGPYEGEYIDQQNRQRLCPSYEGGYSWGIYKNGLLSHYIDGDDVKTSSWLRYVNCTRDEEEQNVKAYQYQGKIYFRAIKNISSKSEIAFWYEEKYAELLGVATIKSKRRKVEAVSQRTEPSNISKFVLCVFFYRYKLLKYVLIGVALSNYLEYTVPSLQPICTSGRIRVVALNWISYWSCVVKVEYRGLGISHVDVTCKKSDVMQTTNVIGIVMDMMSKNKHMDLNLFLFFISTFQIFKILKNGKLFLLTSRL</sequence>
<dbReference type="InterPro" id="IPR001214">
    <property type="entry name" value="SET_dom"/>
</dbReference>
<protein>
    <recommendedName>
        <fullName evidence="12">SET domain-containing protein</fullName>
    </recommendedName>
</protein>
<keyword evidence="9" id="KW-0805">Transcription regulation</keyword>
<comment type="caution">
    <text evidence="13">The sequence shown here is derived from an EMBL/GenBank/DDBJ whole genome shotgun (WGS) entry which is preliminary data.</text>
</comment>
<reference evidence="13 14" key="1">
    <citation type="submission" date="2024-02" db="EMBL/GenBank/DDBJ databases">
        <authorList>
            <person name="Daric V."/>
            <person name="Darras S."/>
        </authorList>
    </citation>
    <scope>NUCLEOTIDE SEQUENCE [LARGE SCALE GENOMIC DNA]</scope>
</reference>
<dbReference type="Proteomes" id="UP001642483">
    <property type="component" value="Unassembled WGS sequence"/>
</dbReference>
<evidence type="ECO:0000256" key="11">
    <source>
        <dbReference type="ARBA" id="ARBA00023242"/>
    </source>
</evidence>
<evidence type="ECO:0000256" key="4">
    <source>
        <dbReference type="ARBA" id="ARBA00022691"/>
    </source>
</evidence>
<accession>A0ABP0GV82</accession>
<evidence type="ECO:0000313" key="13">
    <source>
        <dbReference type="EMBL" id="CAK8695470.1"/>
    </source>
</evidence>
<dbReference type="PANTHER" id="PTHR16515:SF66">
    <property type="entry name" value="C2H2-TYPE DOMAIN-CONTAINING PROTEIN"/>
    <property type="match status" value="1"/>
</dbReference>
<dbReference type="PANTHER" id="PTHR16515">
    <property type="entry name" value="PR DOMAIN ZINC FINGER PROTEIN"/>
    <property type="match status" value="1"/>
</dbReference>
<name>A0ABP0GV82_CLALP</name>
<evidence type="ECO:0000259" key="12">
    <source>
        <dbReference type="PROSITE" id="PS50280"/>
    </source>
</evidence>
<evidence type="ECO:0000256" key="7">
    <source>
        <dbReference type="ARBA" id="ARBA00022771"/>
    </source>
</evidence>
<dbReference type="InterPro" id="IPR044417">
    <property type="entry name" value="PRDM7_9_PR-SET"/>
</dbReference>
<evidence type="ECO:0000256" key="5">
    <source>
        <dbReference type="ARBA" id="ARBA00022723"/>
    </source>
</evidence>
<dbReference type="InterPro" id="IPR046341">
    <property type="entry name" value="SET_dom_sf"/>
</dbReference>
<keyword evidence="14" id="KW-1185">Reference proteome</keyword>
<proteinExistence type="predicted"/>
<keyword evidence="6" id="KW-0677">Repeat</keyword>
<dbReference type="SUPFAM" id="SSF82199">
    <property type="entry name" value="SET domain"/>
    <property type="match status" value="1"/>
</dbReference>
<dbReference type="PROSITE" id="PS50280">
    <property type="entry name" value="SET"/>
    <property type="match status" value="1"/>
</dbReference>
<dbReference type="EMBL" id="CAWYQH010000152">
    <property type="protein sequence ID" value="CAK8695470.1"/>
    <property type="molecule type" value="Genomic_DNA"/>
</dbReference>
<dbReference type="Pfam" id="PF21549">
    <property type="entry name" value="PRDM2_PR"/>
    <property type="match status" value="1"/>
</dbReference>
<keyword evidence="10" id="KW-0804">Transcription</keyword>
<keyword evidence="2" id="KW-0489">Methyltransferase</keyword>
<evidence type="ECO:0000256" key="1">
    <source>
        <dbReference type="ARBA" id="ARBA00004123"/>
    </source>
</evidence>
<evidence type="ECO:0000256" key="6">
    <source>
        <dbReference type="ARBA" id="ARBA00022737"/>
    </source>
</evidence>
<keyword evidence="4" id="KW-0949">S-adenosyl-L-methionine</keyword>
<dbReference type="CDD" id="cd19193">
    <property type="entry name" value="PR-SET_PRDM7_9"/>
    <property type="match status" value="1"/>
</dbReference>
<comment type="subcellular location">
    <subcellularLocation>
        <location evidence="1">Nucleus</location>
    </subcellularLocation>
</comment>
<evidence type="ECO:0000256" key="8">
    <source>
        <dbReference type="ARBA" id="ARBA00022833"/>
    </source>
</evidence>
<dbReference type="Gene3D" id="2.170.270.10">
    <property type="entry name" value="SET domain"/>
    <property type="match status" value="1"/>
</dbReference>
<evidence type="ECO:0000256" key="3">
    <source>
        <dbReference type="ARBA" id="ARBA00022679"/>
    </source>
</evidence>
<dbReference type="InterPro" id="IPR050331">
    <property type="entry name" value="Zinc_finger"/>
</dbReference>
<feature type="domain" description="SET" evidence="12">
    <location>
        <begin position="81"/>
        <end position="200"/>
    </location>
</feature>
<gene>
    <name evidence="13" type="ORF">CVLEPA_LOCUS28742</name>
</gene>
<evidence type="ECO:0000256" key="10">
    <source>
        <dbReference type="ARBA" id="ARBA00023163"/>
    </source>
</evidence>
<keyword evidence="5" id="KW-0479">Metal-binding</keyword>
<keyword evidence="11" id="KW-0539">Nucleus</keyword>
<keyword evidence="7" id="KW-0863">Zinc-finger</keyword>
<organism evidence="13 14">
    <name type="scientific">Clavelina lepadiformis</name>
    <name type="common">Light-bulb sea squirt</name>
    <name type="synonym">Ascidia lepadiformis</name>
    <dbReference type="NCBI Taxonomy" id="159417"/>
    <lineage>
        <taxon>Eukaryota</taxon>
        <taxon>Metazoa</taxon>
        <taxon>Chordata</taxon>
        <taxon>Tunicata</taxon>
        <taxon>Ascidiacea</taxon>
        <taxon>Aplousobranchia</taxon>
        <taxon>Clavelinidae</taxon>
        <taxon>Clavelina</taxon>
    </lineage>
</organism>
<evidence type="ECO:0000256" key="2">
    <source>
        <dbReference type="ARBA" id="ARBA00022603"/>
    </source>
</evidence>
<evidence type="ECO:0000256" key="9">
    <source>
        <dbReference type="ARBA" id="ARBA00023015"/>
    </source>
</evidence>
<keyword evidence="8" id="KW-0862">Zinc</keyword>
<dbReference type="SMART" id="SM00317">
    <property type="entry name" value="SET"/>
    <property type="match status" value="1"/>
</dbReference>